<comment type="pathway">
    <text evidence="4 16">Amino-acid biosynthesis; L-threonine biosynthesis; L-threonine from L-aspartate: step 1/5.</text>
</comment>
<dbReference type="SUPFAM" id="SSF55021">
    <property type="entry name" value="ACT-like"/>
    <property type="match status" value="2"/>
</dbReference>
<proteinExistence type="inferred from homology"/>
<dbReference type="Pfam" id="PF00696">
    <property type="entry name" value="AA_kinase"/>
    <property type="match status" value="1"/>
</dbReference>
<keyword evidence="20" id="KW-1185">Reference proteome</keyword>
<organism evidence="19 20">
    <name type="scientific">Alkaliphilus metalliredigens (strain QYMF)</name>
    <dbReference type="NCBI Taxonomy" id="293826"/>
    <lineage>
        <taxon>Bacteria</taxon>
        <taxon>Bacillati</taxon>
        <taxon>Bacillota</taxon>
        <taxon>Clostridia</taxon>
        <taxon>Peptostreptococcales</taxon>
        <taxon>Natronincolaceae</taxon>
        <taxon>Alkaliphilus</taxon>
    </lineage>
</organism>
<dbReference type="InterPro" id="IPR036393">
    <property type="entry name" value="AceGlu_kinase-like_sf"/>
</dbReference>
<dbReference type="GO" id="GO:0009088">
    <property type="term" value="P:threonine biosynthetic process"/>
    <property type="evidence" value="ECO:0007669"/>
    <property type="project" value="UniProtKB-UniPathway"/>
</dbReference>
<dbReference type="RefSeq" id="WP_012062197.1">
    <property type="nucleotide sequence ID" value="NC_009633.1"/>
</dbReference>
<feature type="binding site" evidence="14">
    <location>
        <position position="52"/>
    </location>
    <ligand>
        <name>substrate</name>
    </ligand>
</feature>
<dbReference type="UniPathway" id="UPA00050">
    <property type="reaction ID" value="UER00461"/>
</dbReference>
<dbReference type="GO" id="GO:0009089">
    <property type="term" value="P:lysine biosynthetic process via diaminopimelate"/>
    <property type="evidence" value="ECO:0007669"/>
    <property type="project" value="UniProtKB-UniPathway"/>
</dbReference>
<dbReference type="PANTHER" id="PTHR21499">
    <property type="entry name" value="ASPARTATE KINASE"/>
    <property type="match status" value="1"/>
</dbReference>
<dbReference type="GO" id="GO:0004072">
    <property type="term" value="F:aspartate kinase activity"/>
    <property type="evidence" value="ECO:0007669"/>
    <property type="project" value="UniProtKB-EC"/>
</dbReference>
<dbReference type="eggNOG" id="COG0527">
    <property type="taxonomic scope" value="Bacteria"/>
</dbReference>
<evidence type="ECO:0000256" key="15">
    <source>
        <dbReference type="RuleBase" id="RU003448"/>
    </source>
</evidence>
<dbReference type="PIRSF" id="PIRSF000726">
    <property type="entry name" value="Asp_kin"/>
    <property type="match status" value="1"/>
</dbReference>
<evidence type="ECO:0000313" key="19">
    <source>
        <dbReference type="EMBL" id="ABR47155.1"/>
    </source>
</evidence>
<feature type="binding site" evidence="14">
    <location>
        <begin position="7"/>
        <end position="10"/>
    </location>
    <ligand>
        <name>ATP</name>
        <dbReference type="ChEBI" id="CHEBI:30616"/>
    </ligand>
</feature>
<dbReference type="GO" id="GO:0005524">
    <property type="term" value="F:ATP binding"/>
    <property type="evidence" value="ECO:0007669"/>
    <property type="project" value="UniProtKB-KW"/>
</dbReference>
<evidence type="ECO:0000259" key="18">
    <source>
        <dbReference type="Pfam" id="PF13840"/>
    </source>
</evidence>
<dbReference type="PROSITE" id="PS00324">
    <property type="entry name" value="ASPARTOKINASE"/>
    <property type="match status" value="1"/>
</dbReference>
<dbReference type="GO" id="GO:0005829">
    <property type="term" value="C:cytosol"/>
    <property type="evidence" value="ECO:0007669"/>
    <property type="project" value="TreeGrafter"/>
</dbReference>
<evidence type="ECO:0000259" key="17">
    <source>
        <dbReference type="Pfam" id="PF00696"/>
    </source>
</evidence>
<dbReference type="InterPro" id="IPR001048">
    <property type="entry name" value="Asp/Glu/Uridylate_kinase"/>
</dbReference>
<evidence type="ECO:0000256" key="10">
    <source>
        <dbReference type="ARBA" id="ARBA00022840"/>
    </source>
</evidence>
<comment type="similarity">
    <text evidence="5 15">Belongs to the aspartokinase family.</text>
</comment>
<keyword evidence="10 14" id="KW-0067">ATP-binding</keyword>
<dbReference type="AlphaFoldDB" id="A6TLT7"/>
<feature type="binding site" evidence="14">
    <location>
        <position position="79"/>
    </location>
    <ligand>
        <name>substrate</name>
    </ligand>
</feature>
<evidence type="ECO:0000256" key="16">
    <source>
        <dbReference type="RuleBase" id="RU004249"/>
    </source>
</evidence>
<sequence length="406" mass="44083">MNIVVQKFGGTSVSTKERRTQVINKILQTKQKQKNIVVVVSALGRKGDAYATDTLRNLLLEENPLCSLKTLDLLMSCGEIISATLLGSALEALGEKVIVLTGAQAGILTDDHFSNAEIIAIDEKRSLSYLEKDYIVVVPGFQGATASGEVTTLGRGGSDTTATALAVALNAEYVEIYTDVDGIMTADPNVVPRARILDQVNYNEVFQMAEKGAKVIHPRAVEIAQKKNIPVNIRNTMSEHPGTRIHSFTGDKESLYCSQPKKNLLTAITHKDGISQVSVHMENNLAHDSLLLSTLAESKVSIDMINFFLDKKIFTISTEQINIVQIQLKKLNFSHEIRTHCSKVTVVGNRITGIPGVMATIVGALSSEDIQILQSSDSHSTISCLVDESDAKKAVNALHSAFHLDC</sequence>
<dbReference type="SUPFAM" id="SSF53633">
    <property type="entry name" value="Carbamate kinase-like"/>
    <property type="match status" value="1"/>
</dbReference>
<dbReference type="NCBIfam" id="NF006068">
    <property type="entry name" value="PRK08210.1"/>
    <property type="match status" value="1"/>
</dbReference>
<keyword evidence="8 14" id="KW-0547">Nucleotide-binding</keyword>
<feature type="domain" description="Aspartate/glutamate/uridylate kinase" evidence="17">
    <location>
        <begin position="2"/>
        <end position="235"/>
    </location>
</feature>
<dbReference type="PANTHER" id="PTHR21499:SF3">
    <property type="entry name" value="ASPARTOKINASE"/>
    <property type="match status" value="1"/>
</dbReference>
<comment type="pathway">
    <text evidence="2 16">Amino-acid biosynthesis; L-lysine biosynthesis via DAP pathway; (S)-tetrahydrodipicolinate from L-aspartate: step 1/4.</text>
</comment>
<dbReference type="UniPathway" id="UPA00034">
    <property type="reaction ID" value="UER00015"/>
</dbReference>
<dbReference type="GO" id="GO:0009090">
    <property type="term" value="P:homoserine biosynthetic process"/>
    <property type="evidence" value="ECO:0007669"/>
    <property type="project" value="TreeGrafter"/>
</dbReference>
<keyword evidence="9 15" id="KW-0418">Kinase</keyword>
<dbReference type="CDD" id="cd04260">
    <property type="entry name" value="AAK_AKi-DapG-BS"/>
    <property type="match status" value="1"/>
</dbReference>
<protein>
    <recommendedName>
        <fullName evidence="15">Aspartokinase</fullName>
        <ecNumber evidence="15">2.7.2.4</ecNumber>
    </recommendedName>
</protein>
<keyword evidence="11" id="KW-0220">Diaminopimelate biosynthesis</keyword>
<evidence type="ECO:0000256" key="3">
    <source>
        <dbReference type="ARBA" id="ARBA00004986"/>
    </source>
</evidence>
<dbReference type="GO" id="GO:0019877">
    <property type="term" value="P:diaminopimelate biosynthetic process"/>
    <property type="evidence" value="ECO:0007669"/>
    <property type="project" value="UniProtKB-KW"/>
</dbReference>
<evidence type="ECO:0000256" key="6">
    <source>
        <dbReference type="ARBA" id="ARBA00022605"/>
    </source>
</evidence>
<dbReference type="EMBL" id="CP000724">
    <property type="protein sequence ID" value="ABR47155.1"/>
    <property type="molecule type" value="Genomic_DNA"/>
</dbReference>
<dbReference type="InterPro" id="IPR018042">
    <property type="entry name" value="Aspartate_kinase_CS"/>
</dbReference>
<comment type="pathway">
    <text evidence="3 16">Amino-acid biosynthesis; L-methionine biosynthesis via de novo pathway; L-homoserine from L-aspartate: step 1/3.</text>
</comment>
<evidence type="ECO:0000313" key="20">
    <source>
        <dbReference type="Proteomes" id="UP000001572"/>
    </source>
</evidence>
<dbReference type="Gene3D" id="3.40.1160.10">
    <property type="entry name" value="Acetylglutamate kinase-like"/>
    <property type="match status" value="1"/>
</dbReference>
<evidence type="ECO:0000256" key="8">
    <source>
        <dbReference type="ARBA" id="ARBA00022741"/>
    </source>
</evidence>
<feature type="domain" description="CASTOR ACT" evidence="18">
    <location>
        <begin position="337"/>
        <end position="400"/>
    </location>
</feature>
<comment type="function">
    <text evidence="1">Catalyzes the phosphorylation of the beta-carboxyl group of aspartic acid with ATP to yield 4-phospho-L-aspartate, which is involved in the branched biosynthetic pathway leading to the biosynthesis of amino acids threonine, isoleucine and methionine.</text>
</comment>
<accession>A6TLT7</accession>
<evidence type="ECO:0000256" key="5">
    <source>
        <dbReference type="ARBA" id="ARBA00010122"/>
    </source>
</evidence>
<dbReference type="STRING" id="293826.Amet_0935"/>
<dbReference type="InterPro" id="IPR005260">
    <property type="entry name" value="Asp_kin_monofn"/>
</dbReference>
<keyword evidence="7 15" id="KW-0808">Transferase</keyword>
<dbReference type="EC" id="2.7.2.4" evidence="15"/>
<dbReference type="OrthoDB" id="9799110at2"/>
<evidence type="ECO:0000256" key="7">
    <source>
        <dbReference type="ARBA" id="ARBA00022679"/>
    </source>
</evidence>
<reference evidence="20" key="1">
    <citation type="journal article" date="2016" name="Genome Announc.">
        <title>Complete genome sequence of Alkaliphilus metalliredigens strain QYMF, an alkaliphilic and metal-reducing bacterium isolated from borax-contaminated leachate ponds.</title>
        <authorList>
            <person name="Hwang C."/>
            <person name="Copeland A."/>
            <person name="Lucas S."/>
            <person name="Lapidus A."/>
            <person name="Barry K."/>
            <person name="Detter J.C."/>
            <person name="Glavina Del Rio T."/>
            <person name="Hammon N."/>
            <person name="Israni S."/>
            <person name="Dalin E."/>
            <person name="Tice H."/>
            <person name="Pitluck S."/>
            <person name="Chertkov O."/>
            <person name="Brettin T."/>
            <person name="Bruce D."/>
            <person name="Han C."/>
            <person name="Schmutz J."/>
            <person name="Larimer F."/>
            <person name="Land M.L."/>
            <person name="Hauser L."/>
            <person name="Kyrpides N."/>
            <person name="Mikhailova N."/>
            <person name="Ye Q."/>
            <person name="Zhou J."/>
            <person name="Richardson P."/>
            <person name="Fields M.W."/>
        </authorList>
    </citation>
    <scope>NUCLEOTIDE SEQUENCE [LARGE SCALE GENOMIC DNA]</scope>
    <source>
        <strain evidence="20">QYMF</strain>
    </source>
</reference>
<dbReference type="InterPro" id="IPR045865">
    <property type="entry name" value="ACT-like_dom_sf"/>
</dbReference>
<dbReference type="UniPathway" id="UPA00051">
    <property type="reaction ID" value="UER00462"/>
</dbReference>
<evidence type="ECO:0000256" key="1">
    <source>
        <dbReference type="ARBA" id="ARBA00003121"/>
    </source>
</evidence>
<evidence type="ECO:0000256" key="4">
    <source>
        <dbReference type="ARBA" id="ARBA00005139"/>
    </source>
</evidence>
<evidence type="ECO:0000256" key="2">
    <source>
        <dbReference type="ARBA" id="ARBA00004766"/>
    </source>
</evidence>
<feature type="binding site" evidence="14">
    <location>
        <begin position="178"/>
        <end position="179"/>
    </location>
    <ligand>
        <name>ATP</name>
        <dbReference type="ChEBI" id="CHEBI:30616"/>
    </ligand>
</feature>
<dbReference type="NCBIfam" id="TIGR00657">
    <property type="entry name" value="asp_kinases"/>
    <property type="match status" value="1"/>
</dbReference>
<dbReference type="Gene3D" id="3.30.2130.10">
    <property type="entry name" value="VC0802-like"/>
    <property type="match status" value="1"/>
</dbReference>
<dbReference type="Pfam" id="PF13840">
    <property type="entry name" value="ACT_7"/>
    <property type="match status" value="1"/>
</dbReference>
<keyword evidence="6 16" id="KW-0028">Amino-acid biosynthesis</keyword>
<dbReference type="InterPro" id="IPR001341">
    <property type="entry name" value="Asp_kinase"/>
</dbReference>
<dbReference type="CDD" id="cd04937">
    <property type="entry name" value="ACT_AKi-DapG-BS_2"/>
    <property type="match status" value="1"/>
</dbReference>
<dbReference type="InterPro" id="IPR027795">
    <property type="entry name" value="CASTOR_ACT_dom"/>
</dbReference>
<evidence type="ECO:0000256" key="14">
    <source>
        <dbReference type="PIRSR" id="PIRSR000726-1"/>
    </source>
</evidence>
<keyword evidence="12" id="KW-0457">Lysine biosynthesis</keyword>
<dbReference type="KEGG" id="amt:Amet_0935"/>
<dbReference type="Proteomes" id="UP000001572">
    <property type="component" value="Chromosome"/>
</dbReference>
<gene>
    <name evidence="19" type="ordered locus">Amet_0935</name>
</gene>
<evidence type="ECO:0000256" key="11">
    <source>
        <dbReference type="ARBA" id="ARBA00022915"/>
    </source>
</evidence>
<evidence type="ECO:0000256" key="13">
    <source>
        <dbReference type="ARBA" id="ARBA00047872"/>
    </source>
</evidence>
<evidence type="ECO:0000256" key="12">
    <source>
        <dbReference type="ARBA" id="ARBA00023154"/>
    </source>
</evidence>
<evidence type="ECO:0000256" key="9">
    <source>
        <dbReference type="ARBA" id="ARBA00022777"/>
    </source>
</evidence>
<name>A6TLT7_ALKMQ</name>
<comment type="catalytic activity">
    <reaction evidence="13 15">
        <text>L-aspartate + ATP = 4-phospho-L-aspartate + ADP</text>
        <dbReference type="Rhea" id="RHEA:23776"/>
        <dbReference type="ChEBI" id="CHEBI:29991"/>
        <dbReference type="ChEBI" id="CHEBI:30616"/>
        <dbReference type="ChEBI" id="CHEBI:57535"/>
        <dbReference type="ChEBI" id="CHEBI:456216"/>
        <dbReference type="EC" id="2.7.2.4"/>
    </reaction>
</comment>
<dbReference type="HOGENOM" id="CLU_009116_3_2_9"/>
<feature type="binding site" evidence="14">
    <location>
        <begin position="214"/>
        <end position="215"/>
    </location>
    <ligand>
        <name>ATP</name>
        <dbReference type="ChEBI" id="CHEBI:30616"/>
    </ligand>
</feature>